<dbReference type="Pfam" id="PF00582">
    <property type="entry name" value="Usp"/>
    <property type="match status" value="1"/>
</dbReference>
<dbReference type="RefSeq" id="WP_243068471.1">
    <property type="nucleotide sequence ID" value="NZ_JAIVFK010000001.1"/>
</dbReference>
<protein>
    <submittedName>
        <fullName evidence="2">Universal stress protein</fullName>
    </submittedName>
</protein>
<sequence>MSLRSLLVHLNSGERSKVRLNTAADLARSHGARLTGLFAEVAAPDGDDGPPPDPAQAAAASREAFVEATKGLNAEWIALDRGDDDATVKTTTDFARHFDLIVIGQRRPDNSRLPPDFAEHLIVNSGRPVLVLPYSGDFPTVGKRPIFAWSNSGPSARGFADGMMLVAPRAEALVVGLHQANDTTGATDQKESLRLAINHLAAHEICAKPEQLTLSDIGLMDALLNHAMEHSADLLVIGAFGGGGYPLFSRGSGSRYMLRHMTAPVLFSH</sequence>
<proteinExistence type="predicted"/>
<reference evidence="2" key="1">
    <citation type="journal article" date="2022" name="ISME J.">
        <title>Identification of active gaseous-alkane degraders at natural gas seeps.</title>
        <authorList>
            <person name="Farhan Ul Haque M."/>
            <person name="Hernandez M."/>
            <person name="Crombie A.T."/>
            <person name="Murrell J.C."/>
        </authorList>
    </citation>
    <scope>NUCLEOTIDE SEQUENCE</scope>
    <source>
        <strain evidence="2">PC2</strain>
    </source>
</reference>
<evidence type="ECO:0000259" key="1">
    <source>
        <dbReference type="Pfam" id="PF00582"/>
    </source>
</evidence>
<keyword evidence="3" id="KW-1185">Reference proteome</keyword>
<evidence type="ECO:0000313" key="2">
    <source>
        <dbReference type="EMBL" id="MCI4684580.1"/>
    </source>
</evidence>
<dbReference type="SUPFAM" id="SSF52402">
    <property type="entry name" value="Adenine nucleotide alpha hydrolases-like"/>
    <property type="match status" value="2"/>
</dbReference>
<dbReference type="Gene3D" id="3.40.50.12370">
    <property type="match status" value="1"/>
</dbReference>
<evidence type="ECO:0000313" key="3">
    <source>
        <dbReference type="Proteomes" id="UP001139104"/>
    </source>
</evidence>
<dbReference type="Proteomes" id="UP001139104">
    <property type="component" value="Unassembled WGS sequence"/>
</dbReference>
<dbReference type="InterPro" id="IPR006016">
    <property type="entry name" value="UspA"/>
</dbReference>
<comment type="caution">
    <text evidence="2">The sequence shown here is derived from an EMBL/GenBank/DDBJ whole genome shotgun (WGS) entry which is preliminary data.</text>
</comment>
<name>A0ABS9ZA63_9HYPH</name>
<feature type="domain" description="UspA" evidence="1">
    <location>
        <begin position="184"/>
        <end position="266"/>
    </location>
</feature>
<dbReference type="CDD" id="cd00293">
    <property type="entry name" value="USP-like"/>
    <property type="match status" value="1"/>
</dbReference>
<dbReference type="EMBL" id="JAIVFP010000001">
    <property type="protein sequence ID" value="MCI4684580.1"/>
    <property type="molecule type" value="Genomic_DNA"/>
</dbReference>
<gene>
    <name evidence="2" type="ORF">K2U94_17705</name>
</gene>
<accession>A0ABS9ZA63</accession>
<organism evidence="2 3">
    <name type="scientific">Candidatus Rhodoblastus alkanivorans</name>
    <dbReference type="NCBI Taxonomy" id="2954117"/>
    <lineage>
        <taxon>Bacteria</taxon>
        <taxon>Pseudomonadati</taxon>
        <taxon>Pseudomonadota</taxon>
        <taxon>Alphaproteobacteria</taxon>
        <taxon>Hyphomicrobiales</taxon>
        <taxon>Rhodoblastaceae</taxon>
        <taxon>Rhodoblastus</taxon>
    </lineage>
</organism>